<dbReference type="Pfam" id="PF03772">
    <property type="entry name" value="Competence"/>
    <property type="match status" value="1"/>
</dbReference>
<feature type="transmembrane region" description="Helical" evidence="6">
    <location>
        <begin position="287"/>
        <end position="307"/>
    </location>
</feature>
<dbReference type="AlphaFoldDB" id="A0A0P0M5F0"/>
<accession>A0A0P0M5F0</accession>
<organism evidence="9 11">
    <name type="scientific">Phocaeicola vulgatus</name>
    <name type="common">Bacteroides vulgatus</name>
    <dbReference type="NCBI Taxonomy" id="821"/>
    <lineage>
        <taxon>Bacteria</taxon>
        <taxon>Pseudomonadati</taxon>
        <taxon>Bacteroidota</taxon>
        <taxon>Bacteroidia</taxon>
        <taxon>Bacteroidales</taxon>
        <taxon>Bacteroidaceae</taxon>
        <taxon>Phocaeicola</taxon>
    </lineage>
</organism>
<feature type="transmembrane region" description="Helical" evidence="6">
    <location>
        <begin position="390"/>
        <end position="410"/>
    </location>
</feature>
<dbReference type="Proteomes" id="UP001210999">
    <property type="component" value="Unassembled WGS sequence"/>
</dbReference>
<feature type="domain" description="ComEC/Rec2-related protein" evidence="7">
    <location>
        <begin position="237"/>
        <end position="504"/>
    </location>
</feature>
<dbReference type="NCBIfam" id="TIGR00360">
    <property type="entry name" value="ComEC_N-term"/>
    <property type="match status" value="1"/>
</dbReference>
<feature type="transmembrane region" description="Helical" evidence="6">
    <location>
        <begin position="443"/>
        <end position="465"/>
    </location>
</feature>
<feature type="transmembrane region" description="Helical" evidence="6">
    <location>
        <begin position="485"/>
        <end position="505"/>
    </location>
</feature>
<dbReference type="InterPro" id="IPR004477">
    <property type="entry name" value="ComEC_N"/>
</dbReference>
<keyword evidence="3 6" id="KW-0812">Transmembrane</keyword>
<dbReference type="PANTHER" id="PTHR30619">
    <property type="entry name" value="DNA INTERNALIZATION/COMPETENCE PROTEIN COMEC/REC2"/>
    <property type="match status" value="1"/>
</dbReference>
<evidence type="ECO:0000259" key="8">
    <source>
        <dbReference type="Pfam" id="PF13567"/>
    </source>
</evidence>
<dbReference type="Proteomes" id="UP000061587">
    <property type="component" value="Chromosome"/>
</dbReference>
<dbReference type="PATRIC" id="fig|821.40.peg.4514"/>
<dbReference type="EMBL" id="CP013020">
    <property type="protein sequence ID" value="ALK86315.1"/>
    <property type="molecule type" value="Genomic_DNA"/>
</dbReference>
<reference evidence="9 11" key="2">
    <citation type="journal article" date="2016" name="Genome Biol. Evol.">
        <title>Extensive mobilome-driven genome diversification in mouse gut-associated Bacteroides vulgatus mpk.</title>
        <authorList>
            <person name="Lange A."/>
            <person name="Beier S."/>
            <person name="Steimle A."/>
            <person name="Autenrieth I.B."/>
            <person name="Huson D.H."/>
            <person name="Frick J.S."/>
        </authorList>
    </citation>
    <scope>NUCLEOTIDE SEQUENCE [LARGE SCALE GENOMIC DNA]</scope>
    <source>
        <strain evidence="9">Mpk</strain>
        <strain evidence="11">mpk</strain>
    </source>
</reference>
<feature type="transmembrane region" description="Helical" evidence="6">
    <location>
        <begin position="261"/>
        <end position="280"/>
    </location>
</feature>
<feature type="transmembrane region" description="Helical" evidence="6">
    <location>
        <begin position="337"/>
        <end position="354"/>
    </location>
</feature>
<feature type="transmembrane region" description="Helical" evidence="6">
    <location>
        <begin position="63"/>
        <end position="81"/>
    </location>
</feature>
<protein>
    <submittedName>
        <fullName evidence="10">ComEC/Rec2 family competence protein</fullName>
    </submittedName>
    <submittedName>
        <fullName evidence="9">DNA internalization-related competence protein ComEC/Rec2</fullName>
    </submittedName>
</protein>
<dbReference type="InterPro" id="IPR025405">
    <property type="entry name" value="DUF4131"/>
</dbReference>
<evidence type="ECO:0000313" key="11">
    <source>
        <dbReference type="Proteomes" id="UP000061587"/>
    </source>
</evidence>
<proteinExistence type="predicted"/>
<dbReference type="InterPro" id="IPR052159">
    <property type="entry name" value="Competence_DNA_uptake"/>
</dbReference>
<evidence type="ECO:0000259" key="7">
    <source>
        <dbReference type="Pfam" id="PF03772"/>
    </source>
</evidence>
<name>A0A0P0M5F0_PHOVU</name>
<feature type="domain" description="DUF4131" evidence="8">
    <location>
        <begin position="36"/>
        <end position="189"/>
    </location>
</feature>
<feature type="transmembrane region" description="Helical" evidence="6">
    <location>
        <begin position="36"/>
        <end position="56"/>
    </location>
</feature>
<keyword evidence="4 6" id="KW-1133">Transmembrane helix</keyword>
<reference evidence="10" key="3">
    <citation type="submission" date="2023-01" db="EMBL/GenBank/DDBJ databases">
        <title>Human gut microbiome strain richness.</title>
        <authorList>
            <person name="Chen-Liaw A."/>
        </authorList>
    </citation>
    <scope>NUCLEOTIDE SEQUENCE</scope>
    <source>
        <strain evidence="10">H9_m1001271B151109d0_201107</strain>
    </source>
</reference>
<evidence type="ECO:0000256" key="2">
    <source>
        <dbReference type="ARBA" id="ARBA00022475"/>
    </source>
</evidence>
<evidence type="ECO:0000256" key="4">
    <source>
        <dbReference type="ARBA" id="ARBA00022989"/>
    </source>
</evidence>
<dbReference type="PANTHER" id="PTHR30619:SF1">
    <property type="entry name" value="RECOMBINATION PROTEIN 2"/>
    <property type="match status" value="1"/>
</dbReference>
<evidence type="ECO:0000313" key="10">
    <source>
        <dbReference type="EMBL" id="MDB0850999.1"/>
    </source>
</evidence>
<dbReference type="EMBL" id="JAQKEI010000006">
    <property type="protein sequence ID" value="MDB0850999.1"/>
    <property type="molecule type" value="Genomic_DNA"/>
</dbReference>
<feature type="transmembrane region" description="Helical" evidence="6">
    <location>
        <begin position="416"/>
        <end position="436"/>
    </location>
</feature>
<feature type="transmembrane region" description="Helical" evidence="6">
    <location>
        <begin position="360"/>
        <end position="378"/>
    </location>
</feature>
<keyword evidence="5 6" id="KW-0472">Membrane</keyword>
<dbReference type="Pfam" id="PF13567">
    <property type="entry name" value="DUF4131"/>
    <property type="match status" value="1"/>
</dbReference>
<evidence type="ECO:0000256" key="6">
    <source>
        <dbReference type="SAM" id="Phobius"/>
    </source>
</evidence>
<keyword evidence="2" id="KW-1003">Cell membrane</keyword>
<feature type="transmembrane region" description="Helical" evidence="6">
    <location>
        <begin position="512"/>
        <end position="532"/>
    </location>
</feature>
<reference evidence="11" key="1">
    <citation type="submission" date="2015-10" db="EMBL/GenBank/DDBJ databases">
        <title>Extensive mobilome-driven genome diversification in gut-associated Bacteroides vulgatus mpk.</title>
        <authorList>
            <person name="Beier S."/>
            <person name="Lange A."/>
            <person name="Huson D.H."/>
            <person name="Frick J.-S."/>
            <person name="Autenrieth I.B."/>
        </authorList>
    </citation>
    <scope>NUCLEOTIDE SEQUENCE [LARGE SCALE GENOMIC DNA]</scope>
    <source>
        <strain evidence="11">mpk</strain>
    </source>
</reference>
<sequence length="650" mass="73822">MRNIAAVKPCSMFRLTIPLVAGIFVSDHFFQGALPVLVSGTGILGCLIGLIVLMKWQGYLSRWLFGGMVFMFLFCVGALLLQQKWQRVDYEWSSGKNMYQGVIVDVPQEKAKTYLCKLRIDKEMSERGMVPVNRMILVYIMKDSLSVNLRCGDHLNFYTRISTPEREVIPGEFDYSAYLFRQQISGTAVIFPGYWQWTGKKSALTWKQRAGVWREKILDSYRKWGFSGDEFAVLSALTVGYKEELSEDLRETYQVAGVSHILALSGMHIAVLWGLLCWILRPLDRSCLLRWVKCGIIVLLLWTFAFLVGLPPSVIRAVVMCMLMTAARAAGERTLSLNTLSVAAFFMLLYNPFYLFDTGFQLSFLAVLSILFIYPVISRYWRVRHPVPRYIWGIVAVSLAAQLGTAPVVIYKFAYFPVYFLPANLVVAPLVLVIIYGSVASFVLSPFTVLHIWVVKGLNGVLRLLNDSMQWVGDLPVSHSGDIHLSLLQVGILYVLLFVVLSYLLSPSRKTLITVLCGINLFIGFSGCLYYMKEESFQLILAHSQVKVSPQKDVWQQDSIYHYKGMNICVLVDNRWRSRSVDSLLDIDYMYLCKGFKGKIAPLQKIFKIRKVILDASLGGYRLNLLKDECRGLGLDYIDMSPKGSYRILL</sequence>
<evidence type="ECO:0000256" key="3">
    <source>
        <dbReference type="ARBA" id="ARBA00022692"/>
    </source>
</evidence>
<evidence type="ECO:0000313" key="9">
    <source>
        <dbReference type="EMBL" id="ALK86315.1"/>
    </source>
</evidence>
<dbReference type="GO" id="GO:0005886">
    <property type="term" value="C:plasma membrane"/>
    <property type="evidence" value="ECO:0007669"/>
    <property type="project" value="UniProtKB-SubCell"/>
</dbReference>
<evidence type="ECO:0000256" key="5">
    <source>
        <dbReference type="ARBA" id="ARBA00023136"/>
    </source>
</evidence>
<comment type="subcellular location">
    <subcellularLocation>
        <location evidence="1">Cell membrane</location>
        <topology evidence="1">Multi-pass membrane protein</topology>
    </subcellularLocation>
</comment>
<evidence type="ECO:0000256" key="1">
    <source>
        <dbReference type="ARBA" id="ARBA00004651"/>
    </source>
</evidence>
<gene>
    <name evidence="9" type="ORF">BvMPK_3755</name>
    <name evidence="10" type="ORF">PL594_05695</name>
</gene>